<name>A0A2P4YAZ4_9STRA</name>
<dbReference type="EMBL" id="NCKW01004181">
    <property type="protein sequence ID" value="POM74982.1"/>
    <property type="molecule type" value="Genomic_DNA"/>
</dbReference>
<organism evidence="1 2">
    <name type="scientific">Phytophthora palmivora</name>
    <dbReference type="NCBI Taxonomy" id="4796"/>
    <lineage>
        <taxon>Eukaryota</taxon>
        <taxon>Sar</taxon>
        <taxon>Stramenopiles</taxon>
        <taxon>Oomycota</taxon>
        <taxon>Peronosporomycetes</taxon>
        <taxon>Peronosporales</taxon>
        <taxon>Peronosporaceae</taxon>
        <taxon>Phytophthora</taxon>
    </lineage>
</organism>
<dbReference type="AlphaFoldDB" id="A0A2P4YAZ4"/>
<keyword evidence="2" id="KW-1185">Reference proteome</keyword>
<sequence>MPQRNPRTATWEEALITSRPNLLTLPEVTCAMMSIFGDISAKDVRQHAGQMHNNAGKLLPSGISAMLEALGTLSDRDVFLTLVLELAIDTYPLLRKVFLKAADVRDLVLSSSPLSKLVVARELSGMPNARVIAATSLFCPRHSVRCSQRFCERRKLDQTVMVACSWKSELTPLYVNKDS</sequence>
<protein>
    <submittedName>
        <fullName evidence="1">Histone methylation protein</fullName>
    </submittedName>
</protein>
<comment type="caution">
    <text evidence="1">The sequence shown here is derived from an EMBL/GenBank/DDBJ whole genome shotgun (WGS) entry which is preliminary data.</text>
</comment>
<gene>
    <name evidence="1" type="ORF">PHPALM_7972</name>
</gene>
<reference evidence="1 2" key="1">
    <citation type="journal article" date="2017" name="Genome Biol. Evol.">
        <title>Phytophthora megakarya and P. palmivora, closely related causal agents of cacao black pod rot, underwent increases in genome sizes and gene numbers by different mechanisms.</title>
        <authorList>
            <person name="Ali S.S."/>
            <person name="Shao J."/>
            <person name="Lary D.J."/>
            <person name="Kronmiller B."/>
            <person name="Shen D."/>
            <person name="Strem M.D."/>
            <person name="Amoako-Attah I."/>
            <person name="Akrofi A.Y."/>
            <person name="Begoude B.A."/>
            <person name="Ten Hoopen G.M."/>
            <person name="Coulibaly K."/>
            <person name="Kebe B.I."/>
            <person name="Melnick R.L."/>
            <person name="Guiltinan M.J."/>
            <person name="Tyler B.M."/>
            <person name="Meinhardt L.W."/>
            <person name="Bailey B.A."/>
        </authorList>
    </citation>
    <scope>NUCLEOTIDE SEQUENCE [LARGE SCALE GENOMIC DNA]</scope>
    <source>
        <strain evidence="2">sbr112.9</strain>
    </source>
</reference>
<evidence type="ECO:0000313" key="2">
    <source>
        <dbReference type="Proteomes" id="UP000237271"/>
    </source>
</evidence>
<proteinExistence type="predicted"/>
<dbReference type="Proteomes" id="UP000237271">
    <property type="component" value="Unassembled WGS sequence"/>
</dbReference>
<dbReference type="OrthoDB" id="127779at2759"/>
<evidence type="ECO:0000313" key="1">
    <source>
        <dbReference type="EMBL" id="POM74982.1"/>
    </source>
</evidence>
<accession>A0A2P4YAZ4</accession>